<keyword evidence="3" id="KW-0378">Hydrolase</keyword>
<organism evidence="3 4">
    <name type="scientific">Hymenobacter ginkgonis</name>
    <dbReference type="NCBI Taxonomy" id="2682976"/>
    <lineage>
        <taxon>Bacteria</taxon>
        <taxon>Pseudomonadati</taxon>
        <taxon>Bacteroidota</taxon>
        <taxon>Cytophagia</taxon>
        <taxon>Cytophagales</taxon>
        <taxon>Hymenobacteraceae</taxon>
        <taxon>Hymenobacter</taxon>
    </lineage>
</organism>
<comment type="caution">
    <text evidence="3">The sequence shown here is derived from an EMBL/GenBank/DDBJ whole genome shotgun (WGS) entry which is preliminary data.</text>
</comment>
<dbReference type="InterPro" id="IPR000073">
    <property type="entry name" value="AB_hydrolase_1"/>
</dbReference>
<dbReference type="Pfam" id="PF12697">
    <property type="entry name" value="Abhydrolase_6"/>
    <property type="match status" value="1"/>
</dbReference>
<proteinExistence type="predicted"/>
<feature type="signal peptide" evidence="1">
    <location>
        <begin position="1"/>
        <end position="18"/>
    </location>
</feature>
<evidence type="ECO:0000256" key="1">
    <source>
        <dbReference type="SAM" id="SignalP"/>
    </source>
</evidence>
<dbReference type="InterPro" id="IPR029058">
    <property type="entry name" value="AB_hydrolase_fold"/>
</dbReference>
<dbReference type="PANTHER" id="PTHR37017">
    <property type="entry name" value="AB HYDROLASE-1 DOMAIN-CONTAINING PROTEIN-RELATED"/>
    <property type="match status" value="1"/>
</dbReference>
<dbReference type="AlphaFoldDB" id="A0A7K1TC78"/>
<evidence type="ECO:0000259" key="2">
    <source>
        <dbReference type="Pfam" id="PF12697"/>
    </source>
</evidence>
<dbReference type="GO" id="GO:0016787">
    <property type="term" value="F:hydrolase activity"/>
    <property type="evidence" value="ECO:0007669"/>
    <property type="project" value="UniProtKB-KW"/>
</dbReference>
<dbReference type="InterPro" id="IPR052897">
    <property type="entry name" value="Sec-Metab_Biosynth_Hydrolase"/>
</dbReference>
<protein>
    <submittedName>
        <fullName evidence="3">Alpha/beta fold hydrolase</fullName>
    </submittedName>
</protein>
<evidence type="ECO:0000313" key="3">
    <source>
        <dbReference type="EMBL" id="MVN76020.1"/>
    </source>
</evidence>
<dbReference type="Gene3D" id="3.40.50.1820">
    <property type="entry name" value="alpha/beta hydrolase"/>
    <property type="match status" value="1"/>
</dbReference>
<feature type="chain" id="PRO_5029548347" evidence="1">
    <location>
        <begin position="19"/>
        <end position="263"/>
    </location>
</feature>
<gene>
    <name evidence="3" type="ORF">GO988_06755</name>
</gene>
<accession>A0A7K1TC78</accession>
<sequence>MKLISCVLLGALTGLLMASTPPTPMSEPTSAAPAGLKNIVLVHGTWADGSSWAKIIPLLQAKGYHVTAVQNPLTSLADDVAATKRAIALQDGPVLLVGHSWGGVVITEAGTDPKVSALVYVAAAAPDADQSFLELVQTATATPGNDEIRPDAQGFVSMTPKGIMEDFAQDLPKTEQQVLIATQGPQAFGALKEKVTVPAWKSKPSWYIVAANDRMINPDLERTLAKKMNATTTTLSTSHVAMLAQPEKVAAVIMDAATKTALK</sequence>
<reference evidence="3 4" key="1">
    <citation type="submission" date="2019-12" db="EMBL/GenBank/DDBJ databases">
        <title>Hymenobacter sp. HMF4947 Genome sequencing and assembly.</title>
        <authorList>
            <person name="Kang H."/>
            <person name="Cha I."/>
            <person name="Kim H."/>
            <person name="Joh K."/>
        </authorList>
    </citation>
    <scope>NUCLEOTIDE SEQUENCE [LARGE SCALE GENOMIC DNA]</scope>
    <source>
        <strain evidence="3 4">HMF4947</strain>
    </source>
</reference>
<name>A0A7K1TC78_9BACT</name>
<dbReference type="PANTHER" id="PTHR37017:SF11">
    <property type="entry name" value="ESTERASE_LIPASE_THIOESTERASE DOMAIN-CONTAINING PROTEIN"/>
    <property type="match status" value="1"/>
</dbReference>
<dbReference type="RefSeq" id="WP_157563424.1">
    <property type="nucleotide sequence ID" value="NZ_WQKZ01000002.1"/>
</dbReference>
<dbReference type="Proteomes" id="UP000441336">
    <property type="component" value="Unassembled WGS sequence"/>
</dbReference>
<feature type="domain" description="AB hydrolase-1" evidence="2">
    <location>
        <begin position="39"/>
        <end position="252"/>
    </location>
</feature>
<evidence type="ECO:0000313" key="4">
    <source>
        <dbReference type="Proteomes" id="UP000441336"/>
    </source>
</evidence>
<keyword evidence="4" id="KW-1185">Reference proteome</keyword>
<dbReference type="SUPFAM" id="SSF53474">
    <property type="entry name" value="alpha/beta-Hydrolases"/>
    <property type="match status" value="1"/>
</dbReference>
<keyword evidence="1" id="KW-0732">Signal</keyword>
<dbReference type="EMBL" id="WQKZ01000002">
    <property type="protein sequence ID" value="MVN76020.1"/>
    <property type="molecule type" value="Genomic_DNA"/>
</dbReference>